<feature type="compositionally biased region" description="Basic and acidic residues" evidence="3">
    <location>
        <begin position="26"/>
        <end position="37"/>
    </location>
</feature>
<evidence type="ECO:0000256" key="3">
    <source>
        <dbReference type="SAM" id="MobiDB-lite"/>
    </source>
</evidence>
<keyword evidence="5" id="KW-1185">Reference proteome</keyword>
<keyword evidence="2" id="KW-0175">Coiled coil</keyword>
<dbReference type="PANTHER" id="PTHR46014">
    <property type="entry name" value="TETRATRICOPEPTIDE REPEAT PROTEIN 1"/>
    <property type="match status" value="1"/>
</dbReference>
<name>A0A2G8L654_STIJA</name>
<evidence type="ECO:0000313" key="4">
    <source>
        <dbReference type="EMBL" id="PIK55741.1"/>
    </source>
</evidence>
<organism evidence="4 5">
    <name type="scientific">Stichopus japonicus</name>
    <name type="common">Sea cucumber</name>
    <dbReference type="NCBI Taxonomy" id="307972"/>
    <lineage>
        <taxon>Eukaryota</taxon>
        <taxon>Metazoa</taxon>
        <taxon>Echinodermata</taxon>
        <taxon>Eleutherozoa</taxon>
        <taxon>Echinozoa</taxon>
        <taxon>Holothuroidea</taxon>
        <taxon>Aspidochirotacea</taxon>
        <taxon>Aspidochirotida</taxon>
        <taxon>Stichopodidae</taxon>
        <taxon>Apostichopus</taxon>
    </lineage>
</organism>
<dbReference type="PROSITE" id="PS50005">
    <property type="entry name" value="TPR"/>
    <property type="match status" value="2"/>
</dbReference>
<proteinExistence type="predicted"/>
<dbReference type="EMBL" id="MRZV01000202">
    <property type="protein sequence ID" value="PIK55741.1"/>
    <property type="molecule type" value="Genomic_DNA"/>
</dbReference>
<feature type="compositionally biased region" description="Basic and acidic residues" evidence="3">
    <location>
        <begin position="143"/>
        <end position="157"/>
    </location>
</feature>
<evidence type="ECO:0000313" key="5">
    <source>
        <dbReference type="Proteomes" id="UP000230750"/>
    </source>
</evidence>
<protein>
    <submittedName>
        <fullName evidence="4">Putative tetratricopeptide repeat protein 1</fullName>
    </submittedName>
</protein>
<feature type="compositionally biased region" description="Polar residues" evidence="3">
    <location>
        <begin position="96"/>
        <end position="112"/>
    </location>
</feature>
<accession>A0A2G8L654</accession>
<evidence type="ECO:0000256" key="1">
    <source>
        <dbReference type="PROSITE-ProRule" id="PRU00339"/>
    </source>
</evidence>
<gene>
    <name evidence="4" type="ORF">BSL78_07352</name>
</gene>
<dbReference type="STRING" id="307972.A0A2G8L654"/>
<dbReference type="Gene3D" id="1.25.40.10">
    <property type="entry name" value="Tetratricopeptide repeat domain"/>
    <property type="match status" value="1"/>
</dbReference>
<dbReference type="InterPro" id="IPR011990">
    <property type="entry name" value="TPR-like_helical_dom_sf"/>
</dbReference>
<feature type="repeat" description="TPR" evidence="1">
    <location>
        <begin position="283"/>
        <end position="316"/>
    </location>
</feature>
<dbReference type="InterPro" id="IPR019734">
    <property type="entry name" value="TPR_rpt"/>
</dbReference>
<dbReference type="Pfam" id="PF00515">
    <property type="entry name" value="TPR_1"/>
    <property type="match status" value="1"/>
</dbReference>
<dbReference type="PROSITE" id="PS50293">
    <property type="entry name" value="TPR_REGION"/>
    <property type="match status" value="1"/>
</dbReference>
<dbReference type="OrthoDB" id="1872379at2759"/>
<sequence length="387" mass="43581">MASKPEASEDENSSSEDEFYDTLSELSKEAEKAKDMPTTDSTSDDSLVENLKAVENQANSDRVEEITAGMSDDHESEDLKEQVCQSNESEDLKEQVCQSNEANENTSTTSDLVNDLDVVNLQTGESENVAETVDEDGCSSCSDEERDKVIDGDKEQINEGLASEAAEHEESQEEVDNGAPKEEDPDGEEVLRKLEDTLSEEEKEERKEQAQLLKKEGNDLYKLEEYPDAIYKYTEAVKLCPLSFKKERSIMLANRAACKIHLKQLEEGVKDCSKALDLHPHYMKVLLRRAQTYELLEKLDEALADYQRALEMDPGCHIARAACMRLPGEINERNEKLKAEMMDKLKDLGNMVLRPFGLSTDNFKVQQDPNTGSYSMNFMQNNKTNGN</sequence>
<dbReference type="PANTHER" id="PTHR46014:SF1">
    <property type="entry name" value="TETRATRICOPEPTIDE REPEAT PROTEIN 1"/>
    <property type="match status" value="1"/>
</dbReference>
<dbReference type="InterPro" id="IPR052769">
    <property type="entry name" value="TPR_domain_protein"/>
</dbReference>
<dbReference type="SMART" id="SM00028">
    <property type="entry name" value="TPR"/>
    <property type="match status" value="3"/>
</dbReference>
<feature type="compositionally biased region" description="Basic and acidic residues" evidence="3">
    <location>
        <begin position="61"/>
        <end position="81"/>
    </location>
</feature>
<keyword evidence="1" id="KW-0802">TPR repeat</keyword>
<feature type="repeat" description="TPR" evidence="1">
    <location>
        <begin position="210"/>
        <end position="243"/>
    </location>
</feature>
<feature type="coiled-coil region" evidence="2">
    <location>
        <begin position="191"/>
        <end position="218"/>
    </location>
</feature>
<feature type="compositionally biased region" description="Acidic residues" evidence="3">
    <location>
        <begin position="8"/>
        <end position="20"/>
    </location>
</feature>
<dbReference type="SUPFAM" id="SSF48452">
    <property type="entry name" value="TPR-like"/>
    <property type="match status" value="1"/>
</dbReference>
<dbReference type="AlphaFoldDB" id="A0A2G8L654"/>
<comment type="caution">
    <text evidence="4">The sequence shown here is derived from an EMBL/GenBank/DDBJ whole genome shotgun (WGS) entry which is preliminary data.</text>
</comment>
<dbReference type="Proteomes" id="UP000230750">
    <property type="component" value="Unassembled WGS sequence"/>
</dbReference>
<feature type="region of interest" description="Disordered" evidence="3">
    <location>
        <begin position="1"/>
        <end position="189"/>
    </location>
</feature>
<reference evidence="4 5" key="1">
    <citation type="journal article" date="2017" name="PLoS Biol.">
        <title>The sea cucumber genome provides insights into morphological evolution and visceral regeneration.</title>
        <authorList>
            <person name="Zhang X."/>
            <person name="Sun L."/>
            <person name="Yuan J."/>
            <person name="Sun Y."/>
            <person name="Gao Y."/>
            <person name="Zhang L."/>
            <person name="Li S."/>
            <person name="Dai H."/>
            <person name="Hamel J.F."/>
            <person name="Liu C."/>
            <person name="Yu Y."/>
            <person name="Liu S."/>
            <person name="Lin W."/>
            <person name="Guo K."/>
            <person name="Jin S."/>
            <person name="Xu P."/>
            <person name="Storey K.B."/>
            <person name="Huan P."/>
            <person name="Zhang T."/>
            <person name="Zhou Y."/>
            <person name="Zhang J."/>
            <person name="Lin C."/>
            <person name="Li X."/>
            <person name="Xing L."/>
            <person name="Huo D."/>
            <person name="Sun M."/>
            <person name="Wang L."/>
            <person name="Mercier A."/>
            <person name="Li F."/>
            <person name="Yang H."/>
            <person name="Xiang J."/>
        </authorList>
    </citation>
    <scope>NUCLEOTIDE SEQUENCE [LARGE SCALE GENOMIC DNA]</scope>
    <source>
        <strain evidence="4">Shaxun</strain>
        <tissue evidence="4">Muscle</tissue>
    </source>
</reference>
<evidence type="ECO:0000256" key="2">
    <source>
        <dbReference type="SAM" id="Coils"/>
    </source>
</evidence>